<feature type="region of interest" description="Disordered" evidence="1">
    <location>
        <begin position="22"/>
        <end position="54"/>
    </location>
</feature>
<gene>
    <name evidence="2" type="ORF">BDN71DRAFT_1457596</name>
</gene>
<dbReference type="AlphaFoldDB" id="A0A9P5ZJI8"/>
<feature type="compositionally biased region" description="Basic and acidic residues" evidence="1">
    <location>
        <begin position="22"/>
        <end position="32"/>
    </location>
</feature>
<evidence type="ECO:0000313" key="3">
    <source>
        <dbReference type="Proteomes" id="UP000807025"/>
    </source>
</evidence>
<reference evidence="2" key="1">
    <citation type="submission" date="2020-11" db="EMBL/GenBank/DDBJ databases">
        <authorList>
            <consortium name="DOE Joint Genome Institute"/>
            <person name="Ahrendt S."/>
            <person name="Riley R."/>
            <person name="Andreopoulos W."/>
            <person name="Labutti K."/>
            <person name="Pangilinan J."/>
            <person name="Ruiz-Duenas F.J."/>
            <person name="Barrasa J.M."/>
            <person name="Sanchez-Garcia M."/>
            <person name="Camarero S."/>
            <person name="Miyauchi S."/>
            <person name="Serrano A."/>
            <person name="Linde D."/>
            <person name="Babiker R."/>
            <person name="Drula E."/>
            <person name="Ayuso-Fernandez I."/>
            <person name="Pacheco R."/>
            <person name="Padilla G."/>
            <person name="Ferreira P."/>
            <person name="Barriuso J."/>
            <person name="Kellner H."/>
            <person name="Castanera R."/>
            <person name="Alfaro M."/>
            <person name="Ramirez L."/>
            <person name="Pisabarro A.G."/>
            <person name="Kuo A."/>
            <person name="Tritt A."/>
            <person name="Lipzen A."/>
            <person name="He G."/>
            <person name="Yan M."/>
            <person name="Ng V."/>
            <person name="Cullen D."/>
            <person name="Martin F."/>
            <person name="Rosso M.-N."/>
            <person name="Henrissat B."/>
            <person name="Hibbett D."/>
            <person name="Martinez A.T."/>
            <person name="Grigoriev I.V."/>
        </authorList>
    </citation>
    <scope>NUCLEOTIDE SEQUENCE</scope>
    <source>
        <strain evidence="2">ATCC 90797</strain>
    </source>
</reference>
<sequence length="67" mass="7394">MSQCADDLPGIRATIAQGADDFRGFKGEDEGQVRGWDNGMPRRSGRSPSSITGWAYHPILRNTESRN</sequence>
<keyword evidence="3" id="KW-1185">Reference proteome</keyword>
<evidence type="ECO:0000313" key="2">
    <source>
        <dbReference type="EMBL" id="KAF9488248.1"/>
    </source>
</evidence>
<name>A0A9P5ZJI8_PLEER</name>
<dbReference type="Proteomes" id="UP000807025">
    <property type="component" value="Unassembled WGS sequence"/>
</dbReference>
<comment type="caution">
    <text evidence="2">The sequence shown here is derived from an EMBL/GenBank/DDBJ whole genome shotgun (WGS) entry which is preliminary data.</text>
</comment>
<dbReference type="EMBL" id="MU154723">
    <property type="protein sequence ID" value="KAF9488248.1"/>
    <property type="molecule type" value="Genomic_DNA"/>
</dbReference>
<protein>
    <submittedName>
        <fullName evidence="2">Uncharacterized protein</fullName>
    </submittedName>
</protein>
<evidence type="ECO:0000256" key="1">
    <source>
        <dbReference type="SAM" id="MobiDB-lite"/>
    </source>
</evidence>
<organism evidence="2 3">
    <name type="scientific">Pleurotus eryngii</name>
    <name type="common">Boletus of the steppes</name>
    <dbReference type="NCBI Taxonomy" id="5323"/>
    <lineage>
        <taxon>Eukaryota</taxon>
        <taxon>Fungi</taxon>
        <taxon>Dikarya</taxon>
        <taxon>Basidiomycota</taxon>
        <taxon>Agaricomycotina</taxon>
        <taxon>Agaricomycetes</taxon>
        <taxon>Agaricomycetidae</taxon>
        <taxon>Agaricales</taxon>
        <taxon>Pleurotineae</taxon>
        <taxon>Pleurotaceae</taxon>
        <taxon>Pleurotus</taxon>
    </lineage>
</organism>
<proteinExistence type="predicted"/>
<accession>A0A9P5ZJI8</accession>